<dbReference type="AlphaFoldDB" id="A0A1Y2FQX6"/>
<evidence type="ECO:0000256" key="5">
    <source>
        <dbReference type="SAM" id="Phobius"/>
    </source>
</evidence>
<evidence type="ECO:0000259" key="6">
    <source>
        <dbReference type="PROSITE" id="PS51072"/>
    </source>
</evidence>
<dbReference type="Gene3D" id="2.60.40.1170">
    <property type="entry name" value="Mu homology domain, subdomain B"/>
    <property type="match status" value="2"/>
</dbReference>
<evidence type="ECO:0000313" key="7">
    <source>
        <dbReference type="EMBL" id="ORY86378.1"/>
    </source>
</evidence>
<dbReference type="STRING" id="56484.A0A1Y2FQX6"/>
<dbReference type="CDD" id="cd14837">
    <property type="entry name" value="AP3_Mu_N"/>
    <property type="match status" value="1"/>
</dbReference>
<dbReference type="InterPro" id="IPR050431">
    <property type="entry name" value="Adaptor_comp_med_subunit"/>
</dbReference>
<dbReference type="GO" id="GO:0012505">
    <property type="term" value="C:endomembrane system"/>
    <property type="evidence" value="ECO:0007669"/>
    <property type="project" value="UniProtKB-SubCell"/>
</dbReference>
<dbReference type="InterPro" id="IPR028565">
    <property type="entry name" value="MHD"/>
</dbReference>
<dbReference type="Proteomes" id="UP000193685">
    <property type="component" value="Unassembled WGS sequence"/>
</dbReference>
<dbReference type="PANTHER" id="PTHR10529">
    <property type="entry name" value="AP COMPLEX SUBUNIT MU"/>
    <property type="match status" value="1"/>
</dbReference>
<comment type="caution">
    <text evidence="7">The sequence shown here is derived from an EMBL/GenBank/DDBJ whole genome shotgun (WGS) entry which is preliminary data.</text>
</comment>
<evidence type="ECO:0000256" key="3">
    <source>
        <dbReference type="ARBA" id="ARBA00023136"/>
    </source>
</evidence>
<dbReference type="PROSITE" id="PS51072">
    <property type="entry name" value="MHD"/>
    <property type="match status" value="1"/>
</dbReference>
<feature type="compositionally biased region" description="Polar residues" evidence="4">
    <location>
        <begin position="163"/>
        <end position="173"/>
    </location>
</feature>
<gene>
    <name evidence="7" type="ORF">BCR37DRAFT_385820</name>
</gene>
<dbReference type="Pfam" id="PF00928">
    <property type="entry name" value="Adap_comp_sub"/>
    <property type="match status" value="1"/>
</dbReference>
<keyword evidence="5" id="KW-1133">Transmembrane helix</keyword>
<keyword evidence="2" id="KW-0813">Transport</keyword>
<accession>A0A1Y2FQX6</accession>
<feature type="transmembrane region" description="Helical" evidence="5">
    <location>
        <begin position="589"/>
        <end position="613"/>
    </location>
</feature>
<dbReference type="SUPFAM" id="SSF64356">
    <property type="entry name" value="SNARE-like"/>
    <property type="match status" value="1"/>
</dbReference>
<feature type="transmembrane region" description="Helical" evidence="5">
    <location>
        <begin position="560"/>
        <end position="577"/>
    </location>
</feature>
<keyword evidence="8" id="KW-1185">Reference proteome</keyword>
<evidence type="ECO:0000256" key="2">
    <source>
        <dbReference type="ARBA" id="ARBA00022448"/>
    </source>
</evidence>
<dbReference type="InterPro" id="IPR036168">
    <property type="entry name" value="AP2_Mu_C_sf"/>
</dbReference>
<dbReference type="Gene3D" id="3.30.450.60">
    <property type="match status" value="1"/>
</dbReference>
<keyword evidence="5" id="KW-0812">Transmembrane</keyword>
<reference evidence="7 8" key="1">
    <citation type="submission" date="2016-07" db="EMBL/GenBank/DDBJ databases">
        <title>Pervasive Adenine N6-methylation of Active Genes in Fungi.</title>
        <authorList>
            <consortium name="DOE Joint Genome Institute"/>
            <person name="Mondo S.J."/>
            <person name="Dannebaum R.O."/>
            <person name="Kuo R.C."/>
            <person name="Labutti K."/>
            <person name="Haridas S."/>
            <person name="Kuo A."/>
            <person name="Salamov A."/>
            <person name="Ahrendt S.R."/>
            <person name="Lipzen A."/>
            <person name="Sullivan W."/>
            <person name="Andreopoulos W.B."/>
            <person name="Clum A."/>
            <person name="Lindquist E."/>
            <person name="Daum C."/>
            <person name="Ramamoorthy G.K."/>
            <person name="Gryganskyi A."/>
            <person name="Culley D."/>
            <person name="Magnuson J.K."/>
            <person name="James T.Y."/>
            <person name="O'Malley M.A."/>
            <person name="Stajich J.E."/>
            <person name="Spatafora J.W."/>
            <person name="Visel A."/>
            <person name="Grigoriev I.V."/>
        </authorList>
    </citation>
    <scope>NUCLEOTIDE SEQUENCE [LARGE SCALE GENOMIC DNA]</scope>
    <source>
        <strain evidence="7 8">12-1054</strain>
    </source>
</reference>
<protein>
    <submittedName>
        <fullName evidence="7">Mu homology domain-containing protein</fullName>
    </submittedName>
</protein>
<feature type="domain" description="MHD" evidence="6">
    <location>
        <begin position="190"/>
        <end position="425"/>
    </location>
</feature>
<keyword evidence="3 5" id="KW-0472">Membrane</keyword>
<dbReference type="RefSeq" id="XP_040727560.1">
    <property type="nucleotide sequence ID" value="XM_040870389.1"/>
</dbReference>
<evidence type="ECO:0000313" key="8">
    <source>
        <dbReference type="Proteomes" id="UP000193685"/>
    </source>
</evidence>
<dbReference type="SUPFAM" id="SSF49447">
    <property type="entry name" value="Second domain of Mu2 adaptin subunit (ap50) of ap2 adaptor"/>
    <property type="match status" value="1"/>
</dbReference>
<organism evidence="7 8">
    <name type="scientific">Protomyces lactucae-debilis</name>
    <dbReference type="NCBI Taxonomy" id="2754530"/>
    <lineage>
        <taxon>Eukaryota</taxon>
        <taxon>Fungi</taxon>
        <taxon>Dikarya</taxon>
        <taxon>Ascomycota</taxon>
        <taxon>Taphrinomycotina</taxon>
        <taxon>Taphrinomycetes</taxon>
        <taxon>Taphrinales</taxon>
        <taxon>Protomycetaceae</taxon>
        <taxon>Protomyces</taxon>
    </lineage>
</organism>
<name>A0A1Y2FQX6_PROLT</name>
<sequence>MECFYLLNDTGDILMEHPFRNRPTRQAAEYFAKDRTQRRHPRPSIIDAPGGTLQIHHLSHGSLCLLCTTSREVEAAGVLGILQRILLVLQDYLLGGTLSSGSSTTPQLLTPDLVTANLDTVLALLCEMVDHGQVLTTEPNALHEVVLPPSLLTRLMSATGLQSRGEQNASSKAMGTPQAPWRRGKAKYTSNEIFVDVVEHVTGIIDAQGKTITSDVHCAVHCETKLSGIPDVMLQMKPANAMQLPTFHRCVRVDRFLEQPGSFSFIPPDGSSPIPFSLQFTKSRSVLDGFDVVVTVRTTAAQLPADMVVRISLPLASCKQVRLAASQGDTSLVRQEEDATMTAIWTLGPLKKTSPRITLAVSNVAVEEGKEAISQAAHALVSCSMTGTPLTGIKVESLKMARVGDWKPYKGVNSSPPTSFSQKPKHQDTRPRTNESQQLVVPGRPRKMRAAGVVFAAFWSSTLAHQAPFRQTPAENAALHNHKHDTYAGKAVAQGLQHVAGLAGGVAAAGIGSAATKAGSAAKEAIQSAVRHPSAPTAPQPDIEPAPAISQKSLARISATLWRTIGLIAFLFRIFVGKPLLKILGILHVLFRPGTVLVQLTWRIFIGVPFAMLQKFSGVLYLAWLFLGSAAVLGLMVGLGLAGSSRIVRKIFPDAVRPRHKPSIRASSTTESVMDKVTRRRLREEELLRRTSSTRTSGYTSYDSAASTPATTPRFEAGGYSHGSYFGGPGPNANYSRGHGRRQHRVT</sequence>
<feature type="region of interest" description="Disordered" evidence="4">
    <location>
        <begin position="685"/>
        <end position="714"/>
    </location>
</feature>
<feature type="region of interest" description="Disordered" evidence="4">
    <location>
        <begin position="163"/>
        <end position="183"/>
    </location>
</feature>
<evidence type="ECO:0000256" key="4">
    <source>
        <dbReference type="SAM" id="MobiDB-lite"/>
    </source>
</evidence>
<dbReference type="EMBL" id="MCFI01000003">
    <property type="protein sequence ID" value="ORY86378.1"/>
    <property type="molecule type" value="Genomic_DNA"/>
</dbReference>
<feature type="compositionally biased region" description="Polar residues" evidence="4">
    <location>
        <begin position="412"/>
        <end position="422"/>
    </location>
</feature>
<evidence type="ECO:0000256" key="1">
    <source>
        <dbReference type="ARBA" id="ARBA00004308"/>
    </source>
</evidence>
<proteinExistence type="predicted"/>
<feature type="compositionally biased region" description="Polar residues" evidence="4">
    <location>
        <begin position="698"/>
        <end position="711"/>
    </location>
</feature>
<dbReference type="InterPro" id="IPR011012">
    <property type="entry name" value="Longin-like_dom_sf"/>
</dbReference>
<feature type="transmembrane region" description="Helical" evidence="5">
    <location>
        <begin position="619"/>
        <end position="642"/>
    </location>
</feature>
<comment type="subcellular location">
    <subcellularLocation>
        <location evidence="1">Endomembrane system</location>
    </subcellularLocation>
</comment>
<dbReference type="GeneID" id="63786988"/>
<feature type="region of interest" description="Disordered" evidence="4">
    <location>
        <begin position="408"/>
        <end position="438"/>
    </location>
</feature>
<dbReference type="OrthoDB" id="870at2759"/>